<comment type="caution">
    <text evidence="1">The sequence shown here is derived from an EMBL/GenBank/DDBJ whole genome shotgun (WGS) entry which is preliminary data.</text>
</comment>
<name>X0TPH3_9ZZZZ</name>
<feature type="non-terminal residue" evidence="1">
    <location>
        <position position="49"/>
    </location>
</feature>
<dbReference type="AlphaFoldDB" id="X0TPH3"/>
<protein>
    <submittedName>
        <fullName evidence="1">Uncharacterized protein</fullName>
    </submittedName>
</protein>
<proteinExistence type="predicted"/>
<sequence length="49" mass="5520">MLPVKLVERKSTQSLGNATNNTKFDKTGNETPTNLIILFKKSIFSFLFS</sequence>
<organism evidence="1">
    <name type="scientific">marine sediment metagenome</name>
    <dbReference type="NCBI Taxonomy" id="412755"/>
    <lineage>
        <taxon>unclassified sequences</taxon>
        <taxon>metagenomes</taxon>
        <taxon>ecological metagenomes</taxon>
    </lineage>
</organism>
<evidence type="ECO:0000313" key="1">
    <source>
        <dbReference type="EMBL" id="GAF90037.1"/>
    </source>
</evidence>
<gene>
    <name evidence="1" type="ORF">S01H1_25488</name>
</gene>
<dbReference type="EMBL" id="BARS01015400">
    <property type="protein sequence ID" value="GAF90037.1"/>
    <property type="molecule type" value="Genomic_DNA"/>
</dbReference>
<reference evidence="1" key="1">
    <citation type="journal article" date="2014" name="Front. Microbiol.">
        <title>High frequency of phylogenetically diverse reductive dehalogenase-homologous genes in deep subseafloor sedimentary metagenomes.</title>
        <authorList>
            <person name="Kawai M."/>
            <person name="Futagami T."/>
            <person name="Toyoda A."/>
            <person name="Takaki Y."/>
            <person name="Nishi S."/>
            <person name="Hori S."/>
            <person name="Arai W."/>
            <person name="Tsubouchi T."/>
            <person name="Morono Y."/>
            <person name="Uchiyama I."/>
            <person name="Ito T."/>
            <person name="Fujiyama A."/>
            <person name="Inagaki F."/>
            <person name="Takami H."/>
        </authorList>
    </citation>
    <scope>NUCLEOTIDE SEQUENCE</scope>
    <source>
        <strain evidence="1">Expedition CK06-06</strain>
    </source>
</reference>
<accession>X0TPH3</accession>